<gene>
    <name evidence="3" type="ORF">HNR31_001629</name>
</gene>
<feature type="transmembrane region" description="Helical" evidence="1">
    <location>
        <begin position="254"/>
        <end position="272"/>
    </location>
</feature>
<name>A0A7V9Z6L0_9BACL</name>
<protein>
    <recommendedName>
        <fullName evidence="2">DUF418 domain-containing protein</fullName>
    </recommendedName>
</protein>
<dbReference type="Proteomes" id="UP000523087">
    <property type="component" value="Unassembled WGS sequence"/>
</dbReference>
<evidence type="ECO:0000259" key="2">
    <source>
        <dbReference type="Pfam" id="PF04235"/>
    </source>
</evidence>
<dbReference type="PANTHER" id="PTHR30590:SF2">
    <property type="entry name" value="INNER MEMBRANE PROTEIN"/>
    <property type="match status" value="1"/>
</dbReference>
<feature type="domain" description="DUF418" evidence="2">
    <location>
        <begin position="236"/>
        <end position="390"/>
    </location>
</feature>
<dbReference type="InterPro" id="IPR052529">
    <property type="entry name" value="Bact_Transport_Assoc"/>
</dbReference>
<keyword evidence="1" id="KW-1133">Transmembrane helix</keyword>
<dbReference type="PANTHER" id="PTHR30590">
    <property type="entry name" value="INNER MEMBRANE PROTEIN"/>
    <property type="match status" value="1"/>
</dbReference>
<keyword evidence="1" id="KW-0812">Transmembrane</keyword>
<reference evidence="3 4" key="1">
    <citation type="submission" date="2020-07" db="EMBL/GenBank/DDBJ databases">
        <title>Genomic Encyclopedia of Type Strains, Phase IV (KMG-IV): sequencing the most valuable type-strain genomes for metagenomic binning, comparative biology and taxonomic classification.</title>
        <authorList>
            <person name="Goeker M."/>
        </authorList>
    </citation>
    <scope>NUCLEOTIDE SEQUENCE [LARGE SCALE GENOMIC DNA]</scope>
    <source>
        <strain evidence="3 4">DSM 15730</strain>
    </source>
</reference>
<evidence type="ECO:0000313" key="4">
    <source>
        <dbReference type="Proteomes" id="UP000523087"/>
    </source>
</evidence>
<feature type="transmembrane region" description="Helical" evidence="1">
    <location>
        <begin position="350"/>
        <end position="366"/>
    </location>
</feature>
<feature type="transmembrane region" description="Helical" evidence="1">
    <location>
        <begin position="322"/>
        <end position="344"/>
    </location>
</feature>
<feature type="transmembrane region" description="Helical" evidence="1">
    <location>
        <begin position="147"/>
        <end position="171"/>
    </location>
</feature>
<dbReference type="EMBL" id="JACDUT010000004">
    <property type="protein sequence ID" value="MBA2874858.1"/>
    <property type="molecule type" value="Genomic_DNA"/>
</dbReference>
<accession>A0A7V9Z6L0</accession>
<feature type="transmembrane region" description="Helical" evidence="1">
    <location>
        <begin position="102"/>
        <end position="119"/>
    </location>
</feature>
<comment type="caution">
    <text evidence="3">The sequence shown here is derived from an EMBL/GenBank/DDBJ whole genome shotgun (WGS) entry which is preliminary data.</text>
</comment>
<dbReference type="AlphaFoldDB" id="A0A7V9Z6L0"/>
<feature type="transmembrane region" description="Helical" evidence="1">
    <location>
        <begin position="66"/>
        <end position="87"/>
    </location>
</feature>
<feature type="transmembrane region" description="Helical" evidence="1">
    <location>
        <begin position="26"/>
        <end position="46"/>
    </location>
</feature>
<keyword evidence="4" id="KW-1185">Reference proteome</keyword>
<dbReference type="Pfam" id="PF04235">
    <property type="entry name" value="DUF418"/>
    <property type="match status" value="1"/>
</dbReference>
<keyword evidence="1" id="KW-0472">Membrane</keyword>
<feature type="transmembrane region" description="Helical" evidence="1">
    <location>
        <begin position="125"/>
        <end position="140"/>
    </location>
</feature>
<evidence type="ECO:0000313" key="3">
    <source>
        <dbReference type="EMBL" id="MBA2874858.1"/>
    </source>
</evidence>
<sequence>MNGGKQMNERTTSNSRLTVIDVMRGFAIFGILVVNMPNFHSPAMYIETEQWWPHAIDRWTETVVDLIAQASFYPLFAFLFGFSMILFRERMSEKGVSFPRIFSRRLLALFMIGAFHAFFIWYGDILIAYALTGCLLLLFYRVHTRVWFIGAILCFFVPHLIVSLFLGLALLSGENGELSSNHARLADEAIQHYRDGTVVEIFWQRWHDWMYINGAGGLLFTILTLLGIGLFGGYVAQKQWFTCIEQHVGTIRRLCLIAFITGILLKLLPYFTEKNLLTEYVQDIFGGTALALFYAAAIVLLFQRERWRKVLLPFAAVGRMSLTNYLFQSVVCTMLFYHYGFALYGSVRPFYGELIAIVIYVVQVIASQRWLQSFRMGPFEWVWRTITYGKKQPLKHRVSKQKSHS</sequence>
<evidence type="ECO:0000256" key="1">
    <source>
        <dbReference type="SAM" id="Phobius"/>
    </source>
</evidence>
<organism evidence="3 4">
    <name type="scientific">Thermaerobacillus caldiproteolyticus</name>
    <dbReference type="NCBI Taxonomy" id="247480"/>
    <lineage>
        <taxon>Bacteria</taxon>
        <taxon>Bacillati</taxon>
        <taxon>Bacillota</taxon>
        <taxon>Bacilli</taxon>
        <taxon>Bacillales</taxon>
        <taxon>Anoxybacillaceae</taxon>
        <taxon>Thermaerobacillus</taxon>
    </lineage>
</organism>
<feature type="transmembrane region" description="Helical" evidence="1">
    <location>
        <begin position="284"/>
        <end position="302"/>
    </location>
</feature>
<feature type="transmembrane region" description="Helical" evidence="1">
    <location>
        <begin position="209"/>
        <end position="233"/>
    </location>
</feature>
<proteinExistence type="predicted"/>
<dbReference type="InterPro" id="IPR007349">
    <property type="entry name" value="DUF418"/>
</dbReference>